<keyword evidence="7" id="KW-0539">Nucleus</keyword>
<dbReference type="SMART" id="SM00614">
    <property type="entry name" value="ZnF_BED"/>
    <property type="match status" value="1"/>
</dbReference>
<dbReference type="GeneID" id="103308850"/>
<dbReference type="GO" id="GO:0005634">
    <property type="term" value="C:nucleus"/>
    <property type="evidence" value="ECO:0007669"/>
    <property type="project" value="UniProtKB-SubCell"/>
</dbReference>
<dbReference type="SUPFAM" id="SSF57667">
    <property type="entry name" value="beta-beta-alpha zinc fingers"/>
    <property type="match status" value="1"/>
</dbReference>
<evidence type="ECO:0000256" key="5">
    <source>
        <dbReference type="ARBA" id="ARBA00023015"/>
    </source>
</evidence>
<dbReference type="GO" id="GO:0003677">
    <property type="term" value="F:DNA binding"/>
    <property type="evidence" value="ECO:0007669"/>
    <property type="project" value="InterPro"/>
</dbReference>
<name>A0A8R2F7G5_ACYPI</name>
<dbReference type="PROSITE" id="PS50808">
    <property type="entry name" value="ZF_BED"/>
    <property type="match status" value="1"/>
</dbReference>
<keyword evidence="11" id="KW-1185">Reference proteome</keyword>
<dbReference type="GO" id="GO:0008270">
    <property type="term" value="F:zinc ion binding"/>
    <property type="evidence" value="ECO:0007669"/>
    <property type="project" value="UniProtKB-KW"/>
</dbReference>
<reference evidence="11" key="1">
    <citation type="submission" date="2010-06" db="EMBL/GenBank/DDBJ databases">
        <authorList>
            <person name="Jiang H."/>
            <person name="Abraham K."/>
            <person name="Ali S."/>
            <person name="Alsbrooks S.L."/>
            <person name="Anim B.N."/>
            <person name="Anosike U.S."/>
            <person name="Attaway T."/>
            <person name="Bandaranaike D.P."/>
            <person name="Battles P.K."/>
            <person name="Bell S.N."/>
            <person name="Bell A.V."/>
            <person name="Beltran B."/>
            <person name="Bickham C."/>
            <person name="Bustamante Y."/>
            <person name="Caleb T."/>
            <person name="Canada A."/>
            <person name="Cardenas V."/>
            <person name="Carter K."/>
            <person name="Chacko J."/>
            <person name="Chandrabose M.N."/>
            <person name="Chavez D."/>
            <person name="Chavez A."/>
            <person name="Chen L."/>
            <person name="Chu H.-S."/>
            <person name="Claassen K.J."/>
            <person name="Cockrell R."/>
            <person name="Collins M."/>
            <person name="Cooper J.A."/>
            <person name="Cree A."/>
            <person name="Curry S.M."/>
            <person name="Da Y."/>
            <person name="Dao M.D."/>
            <person name="Das B."/>
            <person name="Davila M.-L."/>
            <person name="Davy-Carroll L."/>
            <person name="Denson S."/>
            <person name="Dinh H."/>
            <person name="Ebong V.E."/>
            <person name="Edwards J.R."/>
            <person name="Egan A."/>
            <person name="El-Daye J."/>
            <person name="Escobedo L."/>
            <person name="Fernandez S."/>
            <person name="Fernando P.R."/>
            <person name="Flagg N."/>
            <person name="Forbes L.D."/>
            <person name="Fowler R.G."/>
            <person name="Fu Q."/>
            <person name="Gabisi R.A."/>
            <person name="Ganer J."/>
            <person name="Garbino Pronczuk A."/>
            <person name="Garcia R.M."/>
            <person name="Garner T."/>
            <person name="Garrett T.E."/>
            <person name="Gonzalez D.A."/>
            <person name="Hamid H."/>
            <person name="Hawkins E.S."/>
            <person name="Hirani K."/>
            <person name="Hogues M.E."/>
            <person name="Hollins B."/>
            <person name="Hsiao C.-H."/>
            <person name="Jabil R."/>
            <person name="James M.L."/>
            <person name="Jhangiani S.N."/>
            <person name="Johnson B."/>
            <person name="Johnson Q."/>
            <person name="Joshi V."/>
            <person name="Kalu J.B."/>
            <person name="Kam C."/>
            <person name="Kashfia A."/>
            <person name="Keebler J."/>
            <person name="Kisamo H."/>
            <person name="Kovar C.L."/>
            <person name="Lago L.A."/>
            <person name="Lai C.-Y."/>
            <person name="Laidlaw J."/>
            <person name="Lara F."/>
            <person name="Le T.-K."/>
            <person name="Lee S.L."/>
            <person name="Legall F.H."/>
            <person name="Lemon S.J."/>
            <person name="Lewis L.R."/>
            <person name="Li B."/>
            <person name="Liu Y."/>
            <person name="Liu Y.-S."/>
            <person name="Lopez J."/>
            <person name="Lozado R.J."/>
            <person name="Lu J."/>
            <person name="Madu R.C."/>
            <person name="Maheshwari M."/>
            <person name="Maheshwari R."/>
            <person name="Malloy K."/>
            <person name="Martinez E."/>
            <person name="Mathew T."/>
            <person name="Mercado I.C."/>
            <person name="Mercado C."/>
            <person name="Meyer B."/>
            <person name="Montgomery K."/>
            <person name="Morgan M.B."/>
            <person name="Munidasa M."/>
            <person name="Nazareth L.V."/>
            <person name="Nelson J."/>
            <person name="Ng B.M."/>
            <person name="Nguyen N.B."/>
            <person name="Nguyen P.Q."/>
            <person name="Nguyen T."/>
            <person name="Obregon M."/>
            <person name="Okwuonu G.O."/>
            <person name="Onwere C.G."/>
            <person name="Orozco G."/>
            <person name="Parra A."/>
            <person name="Patel S."/>
            <person name="Patil S."/>
            <person name="Perez A."/>
            <person name="Perez Y."/>
            <person name="Pham C."/>
            <person name="Primus E.L."/>
            <person name="Pu L.-L."/>
            <person name="Puazo M."/>
            <person name="Qin X."/>
            <person name="Quiroz J.B."/>
            <person name="Reese J."/>
            <person name="Richards S."/>
            <person name="Rives C.M."/>
            <person name="Robberts R."/>
            <person name="Ruiz S.J."/>
            <person name="Ruiz M.J."/>
            <person name="Santibanez J."/>
            <person name="Schneider B.W."/>
            <person name="Sisson I."/>
            <person name="Smith M."/>
            <person name="Sodergren E."/>
            <person name="Song X.-Z."/>
            <person name="Song B.B."/>
            <person name="Summersgill H."/>
            <person name="Thelus R."/>
            <person name="Thornton R.D."/>
            <person name="Trejos Z.Y."/>
            <person name="Usmani K."/>
            <person name="Vattathil S."/>
            <person name="Villasana D."/>
            <person name="Walker D.L."/>
            <person name="Wang S."/>
            <person name="Wang K."/>
            <person name="White C.S."/>
            <person name="Williams A.C."/>
            <person name="Williamson J."/>
            <person name="Wilson K."/>
            <person name="Woghiren I.O."/>
            <person name="Woodworth J.R."/>
            <person name="Worley K.C."/>
            <person name="Wright R.A."/>
            <person name="Wu W."/>
            <person name="Young L."/>
            <person name="Zhang L."/>
            <person name="Zhang J."/>
            <person name="Zhu Y."/>
            <person name="Muzny D.M."/>
            <person name="Weinstock G."/>
            <person name="Gibbs R.A."/>
        </authorList>
    </citation>
    <scope>NUCLEOTIDE SEQUENCE [LARGE SCALE GENOMIC DNA]</scope>
    <source>
        <strain evidence="11">LSR1</strain>
    </source>
</reference>
<dbReference type="OrthoDB" id="1607513at2759"/>
<dbReference type="Pfam" id="PF02892">
    <property type="entry name" value="zf-BED"/>
    <property type="match status" value="1"/>
</dbReference>
<dbReference type="KEGG" id="api:103308850"/>
<evidence type="ECO:0000256" key="6">
    <source>
        <dbReference type="ARBA" id="ARBA00023163"/>
    </source>
</evidence>
<dbReference type="Proteomes" id="UP000007819">
    <property type="component" value="Chromosome X"/>
</dbReference>
<evidence type="ECO:0000256" key="4">
    <source>
        <dbReference type="ARBA" id="ARBA00022833"/>
    </source>
</evidence>
<evidence type="ECO:0000313" key="10">
    <source>
        <dbReference type="EnsemblMetazoa" id="XP_008181197.1"/>
    </source>
</evidence>
<comment type="subcellular location">
    <subcellularLocation>
        <location evidence="1">Nucleus</location>
    </subcellularLocation>
</comment>
<evidence type="ECO:0000256" key="2">
    <source>
        <dbReference type="ARBA" id="ARBA00022723"/>
    </source>
</evidence>
<keyword evidence="5" id="KW-0805">Transcription regulation</keyword>
<proteinExistence type="predicted"/>
<dbReference type="SUPFAM" id="SSF53098">
    <property type="entry name" value="Ribonuclease H-like"/>
    <property type="match status" value="1"/>
</dbReference>
<dbReference type="PANTHER" id="PTHR46481:SF10">
    <property type="entry name" value="ZINC FINGER BED DOMAIN-CONTAINING PROTEIN 39"/>
    <property type="match status" value="1"/>
</dbReference>
<dbReference type="InterPro" id="IPR036236">
    <property type="entry name" value="Znf_C2H2_sf"/>
</dbReference>
<accession>A0A8R2F7G5</accession>
<evidence type="ECO:0000313" key="11">
    <source>
        <dbReference type="Proteomes" id="UP000007819"/>
    </source>
</evidence>
<evidence type="ECO:0000256" key="7">
    <source>
        <dbReference type="ARBA" id="ARBA00023242"/>
    </source>
</evidence>
<dbReference type="AlphaFoldDB" id="A0A8R2F7G5"/>
<evidence type="ECO:0000256" key="1">
    <source>
        <dbReference type="ARBA" id="ARBA00004123"/>
    </source>
</evidence>
<evidence type="ECO:0000256" key="8">
    <source>
        <dbReference type="PROSITE-ProRule" id="PRU00027"/>
    </source>
</evidence>
<dbReference type="InterPro" id="IPR012337">
    <property type="entry name" value="RNaseH-like_sf"/>
</dbReference>
<dbReference type="EnsemblMetazoa" id="XM_008182975.1">
    <property type="protein sequence ID" value="XP_008181197.1"/>
    <property type="gene ID" value="LOC103308850"/>
</dbReference>
<dbReference type="InterPro" id="IPR052035">
    <property type="entry name" value="ZnF_BED_domain_contain"/>
</dbReference>
<organism evidence="10 11">
    <name type="scientific">Acyrthosiphon pisum</name>
    <name type="common">Pea aphid</name>
    <dbReference type="NCBI Taxonomy" id="7029"/>
    <lineage>
        <taxon>Eukaryota</taxon>
        <taxon>Metazoa</taxon>
        <taxon>Ecdysozoa</taxon>
        <taxon>Arthropoda</taxon>
        <taxon>Hexapoda</taxon>
        <taxon>Insecta</taxon>
        <taxon>Pterygota</taxon>
        <taxon>Neoptera</taxon>
        <taxon>Paraneoptera</taxon>
        <taxon>Hemiptera</taxon>
        <taxon>Sternorrhyncha</taxon>
        <taxon>Aphidomorpha</taxon>
        <taxon>Aphidoidea</taxon>
        <taxon>Aphididae</taxon>
        <taxon>Macrosiphini</taxon>
        <taxon>Acyrthosiphon</taxon>
    </lineage>
</organism>
<dbReference type="GO" id="GO:0009791">
    <property type="term" value="P:post-embryonic development"/>
    <property type="evidence" value="ECO:0007669"/>
    <property type="project" value="UniProtKB-ARBA"/>
</dbReference>
<keyword evidence="3 8" id="KW-0863">Zinc-finger</keyword>
<evidence type="ECO:0000259" key="9">
    <source>
        <dbReference type="PROSITE" id="PS50808"/>
    </source>
</evidence>
<feature type="domain" description="BED-type" evidence="9">
    <location>
        <begin position="4"/>
        <end position="71"/>
    </location>
</feature>
<reference evidence="10" key="2">
    <citation type="submission" date="2022-06" db="UniProtKB">
        <authorList>
            <consortium name="EnsemblMetazoa"/>
        </authorList>
    </citation>
    <scope>IDENTIFICATION</scope>
</reference>
<protein>
    <recommendedName>
        <fullName evidence="9">BED-type domain-containing protein</fullName>
    </recommendedName>
</protein>
<evidence type="ECO:0000256" key="3">
    <source>
        <dbReference type="ARBA" id="ARBA00022771"/>
    </source>
</evidence>
<sequence length="335" mass="37614">MAPRKRSDIWNHFTELEDSKAKCGYCSNKYSVAGGSFGNLRSHLKTVRPDVIISKAVVTSDESHVDDPADHGPPVETMIVPGTSIVKSSQPTQTQSSIMHFMQNKKPMAVSRSKQIDEQVTKMIVKGYYAFSIVDDKEFRKFVKMLNPGYELPCRQTVSKNLIPRLYNSTLEDLKKKVETALAAPLTTDGWTCINNRSYIAVTAHFIDGDGKMCSVCLGCEYFDQRHTSDNLAAFLKKIAIEWKVNNKVVAIVTDNASNISKAVGQLHYRHIGCFAHSINLVVQHSLENISTVLRTDTSDKTYLLDKVPYYLVHGHSDPITAKVQKTFTNHELYH</sequence>
<keyword evidence="2" id="KW-0479">Metal-binding</keyword>
<keyword evidence="6" id="KW-0804">Transcription</keyword>
<dbReference type="RefSeq" id="XP_008181197.1">
    <property type="nucleotide sequence ID" value="XM_008182975.1"/>
</dbReference>
<keyword evidence="4" id="KW-0862">Zinc</keyword>
<dbReference type="InterPro" id="IPR003656">
    <property type="entry name" value="Znf_BED"/>
</dbReference>
<dbReference type="PANTHER" id="PTHR46481">
    <property type="entry name" value="ZINC FINGER BED DOMAIN-CONTAINING PROTEIN 4"/>
    <property type="match status" value="1"/>
</dbReference>
<dbReference type="SUPFAM" id="SSF140996">
    <property type="entry name" value="Hermes dimerisation domain"/>
    <property type="match status" value="1"/>
</dbReference>